<reference evidence="1 2" key="1">
    <citation type="submission" date="2015-05" db="EMBL/GenBank/DDBJ databases">
        <title>A genomic and transcriptomic approach to investigate the blue pigment phenotype in Pseudomonas fluorescens.</title>
        <authorList>
            <person name="Andreani N.A."/>
            <person name="Cardazzo B."/>
        </authorList>
    </citation>
    <scope>NUCLEOTIDE SEQUENCE [LARGE SCALE GENOMIC DNA]</scope>
    <source>
        <strain evidence="1 2">Ps_40</strain>
    </source>
</reference>
<evidence type="ECO:0000313" key="2">
    <source>
        <dbReference type="Proteomes" id="UP000063434"/>
    </source>
</evidence>
<protein>
    <submittedName>
        <fullName evidence="1">Uncharacterized protein</fullName>
    </submittedName>
</protein>
<name>A0A109LAZ3_PSEFL</name>
<sequence length="188" mass="20929">MNIDWSKAPAWAVGHALHAFGGEIREVWVGEHQYQRLDQPKPFPYGGGNSDHRHNPRRSEFHFEQLRPAPWTGKGLPPVGAVCEYRCGYVEQPYSYAECTVIAHFVGESGKSLAAFAYVAHDGVVQLGRGMAELFRPIRTPEQVAAEDRDKAIEGMIADTNILTGIMSDRRIMAGQLYDAGYRKQASP</sequence>
<accession>A0A109LAZ3</accession>
<organism evidence="1 2">
    <name type="scientific">Pseudomonas fluorescens</name>
    <dbReference type="NCBI Taxonomy" id="294"/>
    <lineage>
        <taxon>Bacteria</taxon>
        <taxon>Pseudomonadati</taxon>
        <taxon>Pseudomonadota</taxon>
        <taxon>Gammaproteobacteria</taxon>
        <taxon>Pseudomonadales</taxon>
        <taxon>Pseudomonadaceae</taxon>
        <taxon>Pseudomonas</taxon>
    </lineage>
</organism>
<gene>
    <name evidence="1" type="ORF">PFL603g_00279</name>
</gene>
<proteinExistence type="predicted"/>
<evidence type="ECO:0000313" key="1">
    <source>
        <dbReference type="EMBL" id="KWV84181.1"/>
    </source>
</evidence>
<dbReference type="PATRIC" id="fig|294.195.peg.298"/>
<dbReference type="RefSeq" id="WP_060765674.1">
    <property type="nucleotide sequence ID" value="NZ_LCYC01000003.1"/>
</dbReference>
<dbReference type="Proteomes" id="UP000063434">
    <property type="component" value="Unassembled WGS sequence"/>
</dbReference>
<comment type="caution">
    <text evidence="1">The sequence shown here is derived from an EMBL/GenBank/DDBJ whole genome shotgun (WGS) entry which is preliminary data.</text>
</comment>
<dbReference type="EMBL" id="LCYC01000003">
    <property type="protein sequence ID" value="KWV84181.1"/>
    <property type="molecule type" value="Genomic_DNA"/>
</dbReference>
<dbReference type="AlphaFoldDB" id="A0A109LAZ3"/>